<feature type="chain" id="PRO_5045366947" evidence="1">
    <location>
        <begin position="29"/>
        <end position="147"/>
    </location>
</feature>
<keyword evidence="1" id="KW-0732">Signal</keyword>
<organism evidence="2 3">
    <name type="scientific">Massilia pinisoli</name>
    <dbReference type="NCBI Taxonomy" id="1772194"/>
    <lineage>
        <taxon>Bacteria</taxon>
        <taxon>Pseudomonadati</taxon>
        <taxon>Pseudomonadota</taxon>
        <taxon>Betaproteobacteria</taxon>
        <taxon>Burkholderiales</taxon>
        <taxon>Oxalobacteraceae</taxon>
        <taxon>Telluria group</taxon>
        <taxon>Massilia</taxon>
    </lineage>
</organism>
<dbReference type="EMBL" id="JANUGW010000001">
    <property type="protein sequence ID" value="MCS0580259.1"/>
    <property type="molecule type" value="Genomic_DNA"/>
</dbReference>
<reference evidence="2 3" key="1">
    <citation type="submission" date="2022-08" db="EMBL/GenBank/DDBJ databases">
        <title>Reclassification of Massilia species as members of the genera Telluria, Duganella, Pseudoduganella, Mokoshia gen. nov. and Zemynaea gen. nov. using orthogonal and non-orthogonal genome-based approaches.</title>
        <authorList>
            <person name="Bowman J.P."/>
        </authorList>
    </citation>
    <scope>NUCLEOTIDE SEQUENCE [LARGE SCALE GENOMIC DNA]</scope>
    <source>
        <strain evidence="2 3">JCM 31316</strain>
    </source>
</reference>
<keyword evidence="3" id="KW-1185">Reference proteome</keyword>
<name>A0ABT1ZK19_9BURK</name>
<sequence length="147" mass="14498">MESSLFCNVSNRLCGFAVLAACASAAWAGPEIGVPAQDGATAVRPDVAAPATGADRTAKAPDVLGFGPAADLGKLAHSRGGADTVTTTNNANLSGIVSGNAAVNVVTGSNSIDSGSFANMSGIPVVIQNSGANVLIQNATIVNLQFK</sequence>
<protein>
    <submittedName>
        <fullName evidence="2">Uncharacterized protein</fullName>
    </submittedName>
</protein>
<feature type="signal peptide" evidence="1">
    <location>
        <begin position="1"/>
        <end position="28"/>
    </location>
</feature>
<accession>A0ABT1ZK19</accession>
<dbReference type="RefSeq" id="WP_258814915.1">
    <property type="nucleotide sequence ID" value="NZ_JANUGW010000001.1"/>
</dbReference>
<gene>
    <name evidence="2" type="ORF">NX784_01495</name>
</gene>
<comment type="caution">
    <text evidence="2">The sequence shown here is derived from an EMBL/GenBank/DDBJ whole genome shotgun (WGS) entry which is preliminary data.</text>
</comment>
<evidence type="ECO:0000313" key="3">
    <source>
        <dbReference type="Proteomes" id="UP001204151"/>
    </source>
</evidence>
<evidence type="ECO:0000256" key="1">
    <source>
        <dbReference type="SAM" id="SignalP"/>
    </source>
</evidence>
<evidence type="ECO:0000313" key="2">
    <source>
        <dbReference type="EMBL" id="MCS0580259.1"/>
    </source>
</evidence>
<dbReference type="Proteomes" id="UP001204151">
    <property type="component" value="Unassembled WGS sequence"/>
</dbReference>
<proteinExistence type="predicted"/>